<comment type="caution">
    <text evidence="3">The sequence shown here is derived from an EMBL/GenBank/DDBJ whole genome shotgun (WGS) entry which is preliminary data.</text>
</comment>
<evidence type="ECO:0000259" key="2">
    <source>
        <dbReference type="Pfam" id="PF17289"/>
    </source>
</evidence>
<keyword evidence="1" id="KW-1188">Viral release from host cell</keyword>
<organism evidence="3 4">
    <name type="scientific">Fodinicurvata halophila</name>
    <dbReference type="NCBI Taxonomy" id="1419723"/>
    <lineage>
        <taxon>Bacteria</taxon>
        <taxon>Pseudomonadati</taxon>
        <taxon>Pseudomonadota</taxon>
        <taxon>Alphaproteobacteria</taxon>
        <taxon>Rhodospirillales</taxon>
        <taxon>Rhodovibrionaceae</taxon>
        <taxon>Fodinicurvata</taxon>
    </lineage>
</organism>
<dbReference type="Pfam" id="PF17289">
    <property type="entry name" value="Terminase_6C"/>
    <property type="match status" value="1"/>
</dbReference>
<feature type="domain" description="Terminase large subunit gp17-like C-terminal" evidence="2">
    <location>
        <begin position="337"/>
        <end position="488"/>
    </location>
</feature>
<reference evidence="4" key="1">
    <citation type="journal article" date="2019" name="Int. J. Syst. Evol. Microbiol.">
        <title>The Global Catalogue of Microorganisms (GCM) 10K type strain sequencing project: providing services to taxonomists for standard genome sequencing and annotation.</title>
        <authorList>
            <consortium name="The Broad Institute Genomics Platform"/>
            <consortium name="The Broad Institute Genome Sequencing Center for Infectious Disease"/>
            <person name="Wu L."/>
            <person name="Ma J."/>
        </authorList>
    </citation>
    <scope>NUCLEOTIDE SEQUENCE [LARGE SCALE GENOMIC DNA]</scope>
    <source>
        <strain evidence="4">CECT 8472</strain>
    </source>
</reference>
<dbReference type="EMBL" id="JBHSCW010000010">
    <property type="protein sequence ID" value="MFC4353038.1"/>
    <property type="molecule type" value="Genomic_DNA"/>
</dbReference>
<dbReference type="RefSeq" id="WP_382423412.1">
    <property type="nucleotide sequence ID" value="NZ_JBHSCW010000010.1"/>
</dbReference>
<proteinExistence type="predicted"/>
<keyword evidence="4" id="KW-1185">Reference proteome</keyword>
<protein>
    <submittedName>
        <fullName evidence="3">Phage terminase large subunit</fullName>
    </submittedName>
</protein>
<dbReference type="Proteomes" id="UP001595799">
    <property type="component" value="Unassembled WGS sequence"/>
</dbReference>
<evidence type="ECO:0000256" key="1">
    <source>
        <dbReference type="ARBA" id="ARBA00022612"/>
    </source>
</evidence>
<dbReference type="NCBIfam" id="TIGR01630">
    <property type="entry name" value="psiM2_ORF9"/>
    <property type="match status" value="1"/>
</dbReference>
<dbReference type="InterPro" id="IPR035421">
    <property type="entry name" value="Terminase_6C"/>
</dbReference>
<accession>A0ABV8URE4</accession>
<gene>
    <name evidence="3" type="primary">terL</name>
    <name evidence="3" type="ORF">ACFOW6_15930</name>
</gene>
<dbReference type="InterPro" id="IPR006517">
    <property type="entry name" value="Phage_terminase_lsu-like_C"/>
</dbReference>
<name>A0ABV8URE4_9PROT</name>
<sequence length="500" mass="55006">MAARELRKGKLPRGLDDPALLDDPGTGLAALDRLEAAGSLSAFIELAWPVLEPGRRYRGNWHIDALCRHLEAVSRGEITRLLINVPPGTMKSLTVSVFWPAWEWGPLGRPWLRGVLASYSQRLSIRDNLRCRRLVGSDWYRARWGGGVQLSREQNAKARFETRAGGFRLATSVGGLATGERGDRFVIDDPHNVQQTDSDRVREATLRWFLETVPTRLNDPARSALVVVMQRVHERDVSGLILARAMDYEHLMLPMEFEPDRRCVTRLGPADPRRRAGELLWPEQFPAREVARLKDTLGSYAAAGQLQQRPAPREGGLFRRDWFAIAGALPADCTSVRGWDLAATRAGAGAGADPDWTVGVKLSRSAEGIFYIEDIVRLRGSGLEVERAILTCAQQDGPGCLVALPQDPGQAGKAQAAWLVRRLAGYRVKASPESGDKVTRAAPVAAQAEAGNLRLIRGAWNDAFLEEASLFPNGAHKDQIDALSRAFAELTAARPPQVFT</sequence>
<evidence type="ECO:0000313" key="4">
    <source>
        <dbReference type="Proteomes" id="UP001595799"/>
    </source>
</evidence>
<evidence type="ECO:0000313" key="3">
    <source>
        <dbReference type="EMBL" id="MFC4353038.1"/>
    </source>
</evidence>